<dbReference type="EMBL" id="PQXI01000151">
    <property type="protein sequence ID" value="TGO22903.1"/>
    <property type="molecule type" value="Genomic_DNA"/>
</dbReference>
<comment type="caution">
    <text evidence="2">The sequence shown here is derived from an EMBL/GenBank/DDBJ whole genome shotgun (WGS) entry which is preliminary data.</text>
</comment>
<feature type="chain" id="PRO_5021482892" description="Lysine-specific metallo-endopeptidase domain-containing protein" evidence="1">
    <location>
        <begin position="20"/>
        <end position="334"/>
    </location>
</feature>
<evidence type="ECO:0000313" key="3">
    <source>
        <dbReference type="Proteomes" id="UP000297910"/>
    </source>
</evidence>
<accession>A0A4Z1FJW2</accession>
<name>A0A4Z1FJW2_9HELO</name>
<dbReference type="GO" id="GO:0008237">
    <property type="term" value="F:metallopeptidase activity"/>
    <property type="evidence" value="ECO:0007669"/>
    <property type="project" value="InterPro"/>
</dbReference>
<evidence type="ECO:0008006" key="4">
    <source>
        <dbReference type="Google" id="ProtNLM"/>
    </source>
</evidence>
<dbReference type="Gene3D" id="3.40.390.10">
    <property type="entry name" value="Collagenase (Catalytic Domain)"/>
    <property type="match status" value="1"/>
</dbReference>
<evidence type="ECO:0000256" key="1">
    <source>
        <dbReference type="SAM" id="SignalP"/>
    </source>
</evidence>
<dbReference type="AlphaFoldDB" id="A0A4Z1FJW2"/>
<sequence length="334" mass="37804">MHFPSLISAIILLPYTTQALTYWLDKSCVPGKPLEAPNSTPVSGDGTHRWDVLFDELRAVGKNAGDRLTNARRDPDFTRAFNVLFRQDTQNFNNGIDQDGQAALALRKYFLALEGMRHEEVQVNADLRFYCDNDARWVQKTGDGETGWKDTENHLSTPKPYCKDAGVSAITYIDYPGQDRPAVQPGTTKTNHNPNRATITICDHAFNKVDAQADPRSNKLARYLFSDIPENFDYANVHLNPRPIDFITSTFTALLLHEISHTRPFLTKDQFGDSSYGWHHVAEDVEVDVARKNAESFMYLAIISMFQDRNFVLDRRAPANGDLDKEDDVYKPAS</sequence>
<evidence type="ECO:0000313" key="2">
    <source>
        <dbReference type="EMBL" id="TGO22903.1"/>
    </source>
</evidence>
<reference evidence="2 3" key="1">
    <citation type="submission" date="2017-12" db="EMBL/GenBank/DDBJ databases">
        <title>Comparative genomics of Botrytis spp.</title>
        <authorList>
            <person name="Valero-Jimenez C.A."/>
            <person name="Tapia P."/>
            <person name="Veloso J."/>
            <person name="Silva-Moreno E."/>
            <person name="Staats M."/>
            <person name="Valdes J.H."/>
            <person name="Van Kan J.A.L."/>
        </authorList>
    </citation>
    <scope>NUCLEOTIDE SEQUENCE [LARGE SCALE GENOMIC DNA]</scope>
    <source>
        <strain evidence="2 3">Bp0003</strain>
    </source>
</reference>
<dbReference type="Proteomes" id="UP000297910">
    <property type="component" value="Unassembled WGS sequence"/>
</dbReference>
<protein>
    <recommendedName>
        <fullName evidence="4">Lysine-specific metallo-endopeptidase domain-containing protein</fullName>
    </recommendedName>
</protein>
<gene>
    <name evidence="2" type="ORF">BPAE_0151g00310</name>
</gene>
<feature type="signal peptide" evidence="1">
    <location>
        <begin position="1"/>
        <end position="19"/>
    </location>
</feature>
<keyword evidence="1" id="KW-0732">Signal</keyword>
<keyword evidence="3" id="KW-1185">Reference proteome</keyword>
<proteinExistence type="predicted"/>
<dbReference type="InterPro" id="IPR024079">
    <property type="entry name" value="MetalloPept_cat_dom_sf"/>
</dbReference>
<organism evidence="2 3">
    <name type="scientific">Botrytis paeoniae</name>
    <dbReference type="NCBI Taxonomy" id="278948"/>
    <lineage>
        <taxon>Eukaryota</taxon>
        <taxon>Fungi</taxon>
        <taxon>Dikarya</taxon>
        <taxon>Ascomycota</taxon>
        <taxon>Pezizomycotina</taxon>
        <taxon>Leotiomycetes</taxon>
        <taxon>Helotiales</taxon>
        <taxon>Sclerotiniaceae</taxon>
        <taxon>Botrytis</taxon>
    </lineage>
</organism>